<name>A0AAQ4FGW2_AMBAM</name>
<evidence type="ECO:0000256" key="3">
    <source>
        <dbReference type="ARBA" id="ARBA00022741"/>
    </source>
</evidence>
<keyword evidence="3 5" id="KW-0547">Nucleotide-binding</keyword>
<dbReference type="Pfam" id="PF00025">
    <property type="entry name" value="Arf"/>
    <property type="match status" value="1"/>
</dbReference>
<evidence type="ECO:0000256" key="5">
    <source>
        <dbReference type="PIRSR" id="PIRSR606689-1"/>
    </source>
</evidence>
<keyword evidence="2" id="KW-0519">Myristate</keyword>
<dbReference type="InterPro" id="IPR044612">
    <property type="entry name" value="ARL2/3"/>
</dbReference>
<evidence type="ECO:0000313" key="6">
    <source>
        <dbReference type="EMBL" id="KAK8786033.1"/>
    </source>
</evidence>
<evidence type="ECO:0000256" key="1">
    <source>
        <dbReference type="ARBA" id="ARBA00010290"/>
    </source>
</evidence>
<dbReference type="AlphaFoldDB" id="A0AAQ4FGW2"/>
<dbReference type="EMBL" id="JARKHS020003105">
    <property type="protein sequence ID" value="KAK8786033.1"/>
    <property type="molecule type" value="Genomic_DNA"/>
</dbReference>
<dbReference type="PANTHER" id="PTHR45697">
    <property type="entry name" value="ADP-RIBOSYLATION FACTOR-LIKE PROTEIN 2-RELATED"/>
    <property type="match status" value="1"/>
</dbReference>
<feature type="binding site" evidence="5">
    <location>
        <begin position="35"/>
        <end position="38"/>
    </location>
    <ligand>
        <name>GTP</name>
        <dbReference type="ChEBI" id="CHEBI:37565"/>
    </ligand>
</feature>
<dbReference type="Proteomes" id="UP001321473">
    <property type="component" value="Unassembled WGS sequence"/>
</dbReference>
<gene>
    <name evidence="6" type="ORF">V5799_007602</name>
</gene>
<protein>
    <submittedName>
        <fullName evidence="6">Uncharacterized protein</fullName>
    </submittedName>
</protein>
<reference evidence="6 7" key="1">
    <citation type="journal article" date="2023" name="Arcadia Sci">
        <title>De novo assembly of a long-read Amblyomma americanum tick genome.</title>
        <authorList>
            <person name="Chou S."/>
            <person name="Poskanzer K.E."/>
            <person name="Rollins M."/>
            <person name="Thuy-Boun P.S."/>
        </authorList>
    </citation>
    <scope>NUCLEOTIDE SEQUENCE [LARGE SCALE GENOMIC DNA]</scope>
    <source>
        <strain evidence="6">F_SG_1</strain>
        <tissue evidence="6">Salivary glands</tissue>
    </source>
</reference>
<evidence type="ECO:0000256" key="4">
    <source>
        <dbReference type="ARBA" id="ARBA00023134"/>
    </source>
</evidence>
<keyword evidence="2" id="KW-0449">Lipoprotein</keyword>
<dbReference type="InterPro" id="IPR027417">
    <property type="entry name" value="P-loop_NTPase"/>
</dbReference>
<dbReference type="InterPro" id="IPR006689">
    <property type="entry name" value="Small_GTPase_ARF/SAR"/>
</dbReference>
<sequence length="95" mass="10515">MGTAATDCQRERLQRSDVRSFLQKLLGSSLLVLANKQDLPGALPPDEIGQTLQLSAIHNLHWKMLGCSAFTGIDGLLEGIDWMLDDISSRLYLMD</sequence>
<accession>A0AAQ4FGW2</accession>
<evidence type="ECO:0000256" key="2">
    <source>
        <dbReference type="ARBA" id="ARBA00022707"/>
    </source>
</evidence>
<dbReference type="GO" id="GO:0003924">
    <property type="term" value="F:GTPase activity"/>
    <property type="evidence" value="ECO:0007669"/>
    <property type="project" value="InterPro"/>
</dbReference>
<dbReference type="GO" id="GO:0005525">
    <property type="term" value="F:GTP binding"/>
    <property type="evidence" value="ECO:0007669"/>
    <property type="project" value="UniProtKB-KW"/>
</dbReference>
<dbReference type="SUPFAM" id="SSF52540">
    <property type="entry name" value="P-loop containing nucleoside triphosphate hydrolases"/>
    <property type="match status" value="1"/>
</dbReference>
<keyword evidence="7" id="KW-1185">Reference proteome</keyword>
<organism evidence="6 7">
    <name type="scientific">Amblyomma americanum</name>
    <name type="common">Lone star tick</name>
    <dbReference type="NCBI Taxonomy" id="6943"/>
    <lineage>
        <taxon>Eukaryota</taxon>
        <taxon>Metazoa</taxon>
        <taxon>Ecdysozoa</taxon>
        <taxon>Arthropoda</taxon>
        <taxon>Chelicerata</taxon>
        <taxon>Arachnida</taxon>
        <taxon>Acari</taxon>
        <taxon>Parasitiformes</taxon>
        <taxon>Ixodida</taxon>
        <taxon>Ixodoidea</taxon>
        <taxon>Ixodidae</taxon>
        <taxon>Amblyomminae</taxon>
        <taxon>Amblyomma</taxon>
    </lineage>
</organism>
<keyword evidence="4 5" id="KW-0342">GTP-binding</keyword>
<comment type="caution">
    <text evidence="6">The sequence shown here is derived from an EMBL/GenBank/DDBJ whole genome shotgun (WGS) entry which is preliminary data.</text>
</comment>
<dbReference type="Gene3D" id="3.40.50.300">
    <property type="entry name" value="P-loop containing nucleotide triphosphate hydrolases"/>
    <property type="match status" value="1"/>
</dbReference>
<comment type="similarity">
    <text evidence="1">Belongs to the small GTPase superfamily. Arf family.</text>
</comment>
<proteinExistence type="inferred from homology"/>
<evidence type="ECO:0000313" key="7">
    <source>
        <dbReference type="Proteomes" id="UP001321473"/>
    </source>
</evidence>